<dbReference type="InterPro" id="IPR002293">
    <property type="entry name" value="AA/rel_permease1"/>
</dbReference>
<feature type="transmembrane region" description="Helical" evidence="6">
    <location>
        <begin position="192"/>
        <end position="221"/>
    </location>
</feature>
<evidence type="ECO:0000256" key="4">
    <source>
        <dbReference type="ARBA" id="ARBA00022989"/>
    </source>
</evidence>
<keyword evidence="3 6" id="KW-0812">Transmembrane</keyword>
<evidence type="ECO:0000256" key="6">
    <source>
        <dbReference type="SAM" id="Phobius"/>
    </source>
</evidence>
<keyword evidence="5 6" id="KW-0472">Membrane</keyword>
<feature type="transmembrane region" description="Helical" evidence="6">
    <location>
        <begin position="414"/>
        <end position="437"/>
    </location>
</feature>
<dbReference type="PIRSF" id="PIRSF006060">
    <property type="entry name" value="AA_transporter"/>
    <property type="match status" value="1"/>
</dbReference>
<dbReference type="GO" id="GO:0005886">
    <property type="term" value="C:plasma membrane"/>
    <property type="evidence" value="ECO:0007669"/>
    <property type="project" value="UniProtKB-SubCell"/>
</dbReference>
<name>A0A0G2YN59_9ZZZZ</name>
<evidence type="ECO:0000256" key="5">
    <source>
        <dbReference type="ARBA" id="ARBA00023136"/>
    </source>
</evidence>
<keyword evidence="4 6" id="KW-1133">Transmembrane helix</keyword>
<feature type="transmembrane region" description="Helical" evidence="6">
    <location>
        <begin position="20"/>
        <end position="38"/>
    </location>
</feature>
<feature type="transmembrane region" description="Helical" evidence="6">
    <location>
        <begin position="387"/>
        <end position="408"/>
    </location>
</feature>
<feature type="transmembrane region" description="Helical" evidence="6">
    <location>
        <begin position="477"/>
        <end position="498"/>
    </location>
</feature>
<feature type="transmembrane region" description="Helical" evidence="6">
    <location>
        <begin position="58"/>
        <end position="81"/>
    </location>
</feature>
<proteinExistence type="predicted"/>
<protein>
    <submittedName>
        <fullName evidence="7">Amino acid permease-associated region</fullName>
    </submittedName>
</protein>
<reference evidence="7" key="1">
    <citation type="journal article" date="2015" name="Front. Microbiol.">
        <title>Identification of novel esterase-active enzymes from hot environments by use of the host bacterium Thermus thermophilus.</title>
        <authorList>
            <person name="Leis B."/>
            <person name="Angelov A."/>
            <person name="Mientus M."/>
            <person name="Li H."/>
            <person name="Pham V.T."/>
            <person name="Lauinger B."/>
            <person name="Bongen P."/>
            <person name="Pietruszka J."/>
            <person name="Goncalves L.G."/>
            <person name="Santos H."/>
            <person name="Liebl W."/>
        </authorList>
    </citation>
    <scope>NUCLEOTIDE SEQUENCE</scope>
</reference>
<sequence>MSQRKVFVRESSGLIKQVNLLDAVMLNLGNMSAGVALFESISPYLNSSNNPTIGGPGGVLWIASLLGLIFAIPQLIIYTVMTRHISRTGGDYVWVSRSMNGGIGSVMAIALMLESLAYFALIAFFSASSINAVLSTIGGVDHSSFLLNLANNIFVNPYGNLTLIQKGIFYSIGAIFFVIVILLNIFKAKWGYNIVTILGIFSFASLIAAMIIIAISTPFMAKISPFMSSQGISIPSSVQYSFLPKINWDYTLLLLPIFALYTYPWMQAGPAVSAEFKQSQKIAKLNLVLAILITAFFVTVGFAEMDAVAGYYFNYYAYGTFIYNFWDVAIALSQNALVQWFLGLGVILWNFYVLSYGVIVFSRYVFALSFDRVLPAKFSEVNKYGSPIYAHLLDLILTLSLLSIPVFSTTAATSLYGATILGALYFLVVSIASVFYGVKNKIRILSIAGIISAIYFGFLTYEAGINPVFGFTSSVDGIPITEIFVGLVIVTGIVVYLLSKYINSKKGIDISMSFKEIPPE</sequence>
<evidence type="ECO:0000256" key="1">
    <source>
        <dbReference type="ARBA" id="ARBA00004651"/>
    </source>
</evidence>
<dbReference type="Pfam" id="PF13520">
    <property type="entry name" value="AA_permease_2"/>
    <property type="match status" value="1"/>
</dbReference>
<comment type="subcellular location">
    <subcellularLocation>
        <location evidence="1">Cell membrane</location>
        <topology evidence="1">Multi-pass membrane protein</topology>
    </subcellularLocation>
</comment>
<organism evidence="7">
    <name type="scientific">uncultured organism</name>
    <dbReference type="NCBI Taxonomy" id="155900"/>
    <lineage>
        <taxon>unclassified sequences</taxon>
        <taxon>environmental samples</taxon>
    </lineage>
</organism>
<feature type="transmembrane region" description="Helical" evidence="6">
    <location>
        <begin position="340"/>
        <end position="366"/>
    </location>
</feature>
<feature type="transmembrane region" description="Helical" evidence="6">
    <location>
        <begin position="167"/>
        <end position="186"/>
    </location>
</feature>
<keyword evidence="2" id="KW-1003">Cell membrane</keyword>
<dbReference type="AlphaFoldDB" id="A0A0G2YN59"/>
<feature type="transmembrane region" description="Helical" evidence="6">
    <location>
        <begin position="444"/>
        <end position="465"/>
    </location>
</feature>
<dbReference type="EMBL" id="KP892656">
    <property type="protein sequence ID" value="AKI85258.1"/>
    <property type="molecule type" value="Genomic_DNA"/>
</dbReference>
<dbReference type="GO" id="GO:0022857">
    <property type="term" value="F:transmembrane transporter activity"/>
    <property type="evidence" value="ECO:0007669"/>
    <property type="project" value="InterPro"/>
</dbReference>
<dbReference type="InterPro" id="IPR050367">
    <property type="entry name" value="APC_superfamily"/>
</dbReference>
<evidence type="ECO:0000256" key="2">
    <source>
        <dbReference type="ARBA" id="ARBA00022475"/>
    </source>
</evidence>
<dbReference type="PANTHER" id="PTHR42770:SF7">
    <property type="entry name" value="MEMBRANE PROTEIN"/>
    <property type="match status" value="1"/>
</dbReference>
<feature type="transmembrane region" description="Helical" evidence="6">
    <location>
        <begin position="242"/>
        <end position="263"/>
    </location>
</feature>
<feature type="transmembrane region" description="Helical" evidence="6">
    <location>
        <begin position="283"/>
        <end position="303"/>
    </location>
</feature>
<dbReference type="Gene3D" id="1.20.1740.10">
    <property type="entry name" value="Amino acid/polyamine transporter I"/>
    <property type="match status" value="1"/>
</dbReference>
<feature type="transmembrane region" description="Helical" evidence="6">
    <location>
        <begin position="102"/>
        <end position="126"/>
    </location>
</feature>
<dbReference type="PANTHER" id="PTHR42770">
    <property type="entry name" value="AMINO ACID TRANSPORTER-RELATED"/>
    <property type="match status" value="1"/>
</dbReference>
<evidence type="ECO:0000313" key="7">
    <source>
        <dbReference type="EMBL" id="AKI85258.1"/>
    </source>
</evidence>
<accession>A0A0G2YN59</accession>
<evidence type="ECO:0000256" key="3">
    <source>
        <dbReference type="ARBA" id="ARBA00022692"/>
    </source>
</evidence>